<dbReference type="EMBL" id="BMFZ01000002">
    <property type="protein sequence ID" value="GGA35706.1"/>
    <property type="molecule type" value="Genomic_DNA"/>
</dbReference>
<dbReference type="SUPFAM" id="SSF69118">
    <property type="entry name" value="AhpD-like"/>
    <property type="match status" value="1"/>
</dbReference>
<evidence type="ECO:0000259" key="2">
    <source>
        <dbReference type="Pfam" id="PF02627"/>
    </source>
</evidence>
<name>A0ABQ1G315_9GAMM</name>
<sequence length="236" mass="26322">MNTFKKTAVAMAFLLANGAAHAAQTEKISDPLKWPAQCDAVKFSDSDLSLDRLPDMDPQNASPEQRAAIKKISAGPRGCIFGPFSVLLRSPELLTRVQMLGEHVRFTSELPKRIREFAILIAGREMQSPYEWYIHEPIALRSGVTRETADALAAQRRPPHMTHDEAITYQFVTELHKTHMVQDATYDAFKARFGESGVVELTALDSYFGLLGQELNVARTAAPENVQLPFNPPWKS</sequence>
<feature type="domain" description="Carboxymuconolactone decarboxylase-like" evidence="2">
    <location>
        <begin position="91"/>
        <end position="160"/>
    </location>
</feature>
<feature type="signal peptide" evidence="1">
    <location>
        <begin position="1"/>
        <end position="22"/>
    </location>
</feature>
<dbReference type="Proteomes" id="UP000627464">
    <property type="component" value="Unassembled WGS sequence"/>
</dbReference>
<organism evidence="3 4">
    <name type="scientific">Hafnia psychrotolerans</name>
    <dbReference type="NCBI Taxonomy" id="1477018"/>
    <lineage>
        <taxon>Bacteria</taxon>
        <taxon>Pseudomonadati</taxon>
        <taxon>Pseudomonadota</taxon>
        <taxon>Gammaproteobacteria</taxon>
        <taxon>Enterobacterales</taxon>
        <taxon>Hafniaceae</taxon>
        <taxon>Hafnia</taxon>
    </lineage>
</organism>
<dbReference type="InterPro" id="IPR029032">
    <property type="entry name" value="AhpD-like"/>
</dbReference>
<proteinExistence type="predicted"/>
<accession>A0ABQ1G315</accession>
<dbReference type="PANTHER" id="PTHR34846">
    <property type="entry name" value="4-CARBOXYMUCONOLACTONE DECARBOXYLASE FAMILY PROTEIN (AFU_ORTHOLOGUE AFUA_6G11590)"/>
    <property type="match status" value="1"/>
</dbReference>
<keyword evidence="4" id="KW-1185">Reference proteome</keyword>
<evidence type="ECO:0000313" key="3">
    <source>
        <dbReference type="EMBL" id="GGA35706.1"/>
    </source>
</evidence>
<protein>
    <recommendedName>
        <fullName evidence="2">Carboxymuconolactone decarboxylase-like domain-containing protein</fullName>
    </recommendedName>
</protein>
<dbReference type="RefSeq" id="WP_229746366.1">
    <property type="nucleotide sequence ID" value="NZ_BMFZ01000002.1"/>
</dbReference>
<dbReference type="PANTHER" id="PTHR34846:SF11">
    <property type="entry name" value="4-CARBOXYMUCONOLACTONE DECARBOXYLASE FAMILY PROTEIN (AFU_ORTHOLOGUE AFUA_6G11590)"/>
    <property type="match status" value="1"/>
</dbReference>
<comment type="caution">
    <text evidence="3">The sequence shown here is derived from an EMBL/GenBank/DDBJ whole genome shotgun (WGS) entry which is preliminary data.</text>
</comment>
<reference evidence="4" key="1">
    <citation type="journal article" date="2019" name="Int. J. Syst. Evol. Microbiol.">
        <title>The Global Catalogue of Microorganisms (GCM) 10K type strain sequencing project: providing services to taxonomists for standard genome sequencing and annotation.</title>
        <authorList>
            <consortium name="The Broad Institute Genomics Platform"/>
            <consortium name="The Broad Institute Genome Sequencing Center for Infectious Disease"/>
            <person name="Wu L."/>
            <person name="Ma J."/>
        </authorList>
    </citation>
    <scope>NUCLEOTIDE SEQUENCE [LARGE SCALE GENOMIC DNA]</scope>
    <source>
        <strain evidence="4">CGMCC 1.12806</strain>
    </source>
</reference>
<feature type="chain" id="PRO_5045865512" description="Carboxymuconolactone decarboxylase-like domain-containing protein" evidence="1">
    <location>
        <begin position="23"/>
        <end position="236"/>
    </location>
</feature>
<evidence type="ECO:0000313" key="4">
    <source>
        <dbReference type="Proteomes" id="UP000627464"/>
    </source>
</evidence>
<keyword evidence="1" id="KW-0732">Signal</keyword>
<evidence type="ECO:0000256" key="1">
    <source>
        <dbReference type="SAM" id="SignalP"/>
    </source>
</evidence>
<dbReference type="Gene3D" id="1.20.1290.10">
    <property type="entry name" value="AhpD-like"/>
    <property type="match status" value="1"/>
</dbReference>
<dbReference type="Pfam" id="PF02627">
    <property type="entry name" value="CMD"/>
    <property type="match status" value="1"/>
</dbReference>
<gene>
    <name evidence="3" type="ORF">GCM10011328_08160</name>
</gene>
<dbReference type="InterPro" id="IPR003779">
    <property type="entry name" value="CMD-like"/>
</dbReference>